<dbReference type="EMBL" id="NCSJ02000070">
    <property type="protein sequence ID" value="RFU31710.1"/>
    <property type="molecule type" value="Genomic_DNA"/>
</dbReference>
<evidence type="ECO:0000256" key="2">
    <source>
        <dbReference type="ARBA" id="ARBA00022692"/>
    </source>
</evidence>
<reference evidence="6 7" key="1">
    <citation type="submission" date="2018-05" db="EMBL/GenBank/DDBJ databases">
        <title>Draft genome sequence of Scytalidium lignicola DSM 105466, a ubiquitous saprotrophic fungus.</title>
        <authorList>
            <person name="Buettner E."/>
            <person name="Gebauer A.M."/>
            <person name="Hofrichter M."/>
            <person name="Liers C."/>
            <person name="Kellner H."/>
        </authorList>
    </citation>
    <scope>NUCLEOTIDE SEQUENCE [LARGE SCALE GENOMIC DNA]</scope>
    <source>
        <strain evidence="6 7">DSM 105466</strain>
    </source>
</reference>
<dbReference type="InterPro" id="IPR036259">
    <property type="entry name" value="MFS_trans_sf"/>
</dbReference>
<organism evidence="6 7">
    <name type="scientific">Scytalidium lignicola</name>
    <name type="common">Hyphomycete</name>
    <dbReference type="NCBI Taxonomy" id="5539"/>
    <lineage>
        <taxon>Eukaryota</taxon>
        <taxon>Fungi</taxon>
        <taxon>Dikarya</taxon>
        <taxon>Ascomycota</taxon>
        <taxon>Pezizomycotina</taxon>
        <taxon>Leotiomycetes</taxon>
        <taxon>Leotiomycetes incertae sedis</taxon>
        <taxon>Scytalidium</taxon>
    </lineage>
</organism>
<feature type="transmembrane region" description="Helical" evidence="5">
    <location>
        <begin position="54"/>
        <end position="77"/>
    </location>
</feature>
<name>A0A3E2HE83_SCYLI</name>
<accession>A0A3E2HE83</accession>
<comment type="caution">
    <text evidence="6">The sequence shown here is derived from an EMBL/GenBank/DDBJ whole genome shotgun (WGS) entry which is preliminary data.</text>
</comment>
<comment type="subcellular location">
    <subcellularLocation>
        <location evidence="1">Membrane</location>
        <topology evidence="1">Multi-pass membrane protein</topology>
    </subcellularLocation>
</comment>
<evidence type="ECO:0000313" key="6">
    <source>
        <dbReference type="EMBL" id="RFU31710.1"/>
    </source>
</evidence>
<feature type="non-terminal residue" evidence="6">
    <location>
        <position position="1"/>
    </location>
</feature>
<dbReference type="PANTHER" id="PTHR23294">
    <property type="entry name" value="ET TRANSLATION PRODUCT-RELATED"/>
    <property type="match status" value="1"/>
</dbReference>
<dbReference type="OrthoDB" id="196103at2759"/>
<proteinExistence type="predicted"/>
<feature type="transmembrane region" description="Helical" evidence="5">
    <location>
        <begin position="276"/>
        <end position="295"/>
    </location>
</feature>
<dbReference type="Pfam" id="PF05978">
    <property type="entry name" value="UNC-93"/>
    <property type="match status" value="1"/>
</dbReference>
<keyword evidence="7" id="KW-1185">Reference proteome</keyword>
<dbReference type="InterPro" id="IPR051617">
    <property type="entry name" value="UNC-93-like_regulator"/>
</dbReference>
<dbReference type="SUPFAM" id="SSF103473">
    <property type="entry name" value="MFS general substrate transporter"/>
    <property type="match status" value="1"/>
</dbReference>
<evidence type="ECO:0000313" key="7">
    <source>
        <dbReference type="Proteomes" id="UP000258309"/>
    </source>
</evidence>
<feature type="transmembrane region" description="Helical" evidence="5">
    <location>
        <begin position="83"/>
        <end position="108"/>
    </location>
</feature>
<dbReference type="GO" id="GO:0016020">
    <property type="term" value="C:membrane"/>
    <property type="evidence" value="ECO:0007669"/>
    <property type="project" value="UniProtKB-SubCell"/>
</dbReference>
<evidence type="ECO:0000256" key="4">
    <source>
        <dbReference type="ARBA" id="ARBA00023136"/>
    </source>
</evidence>
<dbReference type="Gene3D" id="1.20.1250.20">
    <property type="entry name" value="MFS general substrate transporter like domains"/>
    <property type="match status" value="1"/>
</dbReference>
<feature type="transmembrane region" description="Helical" evidence="5">
    <location>
        <begin position="120"/>
        <end position="142"/>
    </location>
</feature>
<feature type="transmembrane region" description="Helical" evidence="5">
    <location>
        <begin position="154"/>
        <end position="175"/>
    </location>
</feature>
<feature type="transmembrane region" description="Helical" evidence="5">
    <location>
        <begin position="210"/>
        <end position="231"/>
    </location>
</feature>
<evidence type="ECO:0008006" key="8">
    <source>
        <dbReference type="Google" id="ProtNLM"/>
    </source>
</evidence>
<evidence type="ECO:0000256" key="3">
    <source>
        <dbReference type="ARBA" id="ARBA00022989"/>
    </source>
</evidence>
<gene>
    <name evidence="6" type="ORF">B7463_g4648</name>
</gene>
<feature type="transmembrane region" description="Helical" evidence="5">
    <location>
        <begin position="243"/>
        <end position="264"/>
    </location>
</feature>
<keyword evidence="3 5" id="KW-1133">Transmembrane helix</keyword>
<keyword evidence="2 5" id="KW-0812">Transmembrane</keyword>
<keyword evidence="4 5" id="KW-0472">Membrane</keyword>
<feature type="transmembrane region" description="Helical" evidence="5">
    <location>
        <begin position="15"/>
        <end position="42"/>
    </location>
</feature>
<protein>
    <recommendedName>
        <fullName evidence="8">MFS general substrate transporter</fullName>
    </recommendedName>
</protein>
<evidence type="ECO:0000256" key="1">
    <source>
        <dbReference type="ARBA" id="ARBA00004141"/>
    </source>
</evidence>
<feature type="non-terminal residue" evidence="6">
    <location>
        <position position="424"/>
    </location>
</feature>
<sequence length="424" mass="46096">MPQLRWNSPFVQNALAGLVLGLTAGIYVALSTLGAGGGPAFFSGLISSPLLNRFGPAICSSVGAAGYIIYTGSLWYFAKTGRLGFPVAAAVIMGLGCSIIQAAVGYVIMSYPEERHKGRYIMISQMLSFLCSMFSSIVPLAIDTNNLSASGVPPSVYITFIVLMALATILALFILPPEKVRRDDGSAIAIVPRASFLSNMKGLIKALMDVKLLLLVPGMLATEIHLVYLGSTNSYHNDARVRCLNGFVALLVALPINFFLSWMLDHTQWTRRVRGVIATSFIAVFLIGAYIAEICRTYKWNRHIAGPNMDWNDPGYAGVLILYIINWVACSLVLNLVMWFLGTLSNDPEKCAHYSGLTRALLGLGQGIIFGLDAADIPYKDEAGALLALYSTAMIGMLLSALFIVPETKYFEEEHVIIPKYVQE</sequence>
<dbReference type="Proteomes" id="UP000258309">
    <property type="component" value="Unassembled WGS sequence"/>
</dbReference>
<dbReference type="InterPro" id="IPR010291">
    <property type="entry name" value="Ion_channel_UNC-93"/>
</dbReference>
<evidence type="ECO:0000256" key="5">
    <source>
        <dbReference type="SAM" id="Phobius"/>
    </source>
</evidence>
<dbReference type="PANTHER" id="PTHR23294:SF59">
    <property type="entry name" value="UNC93-LIKE PROTEIN C922.05C"/>
    <property type="match status" value="1"/>
</dbReference>
<dbReference type="AlphaFoldDB" id="A0A3E2HE83"/>
<feature type="transmembrane region" description="Helical" evidence="5">
    <location>
        <begin position="384"/>
        <end position="405"/>
    </location>
</feature>
<feature type="transmembrane region" description="Helical" evidence="5">
    <location>
        <begin position="316"/>
        <end position="341"/>
    </location>
</feature>